<keyword evidence="5" id="KW-1133">Transmembrane helix</keyword>
<evidence type="ECO:0000256" key="8">
    <source>
        <dbReference type="SAM" id="MobiDB-lite"/>
    </source>
</evidence>
<evidence type="ECO:0000256" key="5">
    <source>
        <dbReference type="ARBA" id="ARBA00022989"/>
    </source>
</evidence>
<dbReference type="AlphaFoldDB" id="A0A2J8A3T8"/>
<evidence type="ECO:0000313" key="9">
    <source>
        <dbReference type="EMBL" id="PNH07192.1"/>
    </source>
</evidence>
<keyword evidence="4" id="KW-0611">Plant defense</keyword>
<sequence length="281" mass="29362">MQAVLALGRPKSVRAWRAWEDAAHAQHRDGDVKTMTLPARWLYWHVGSNPVIHWIIMLVRQYQISVNQTMYHNARLMFIEKMGLPYDFDFHGLVVVSLEEELARTGQQQGTVELDFTAAAAAAARPLGPAPPSGMQPSVPRSDPSSPPFGTAGSPAASPATGRPRLNLQLQMPSEGGGGSDSPGGLPSVDTSRTWSGLQTTHSQGSHGHGGGPSAAKTVLNAIYRRGGQGPSALAKNRKRDSGVDATPRGGPGESGSPGLGAGQRSRASPGGAEGGAGDRV</sequence>
<dbReference type="GO" id="GO:0006952">
    <property type="term" value="P:defense response"/>
    <property type="evidence" value="ECO:0007669"/>
    <property type="project" value="UniProtKB-KW"/>
</dbReference>
<evidence type="ECO:0000256" key="2">
    <source>
        <dbReference type="ARBA" id="ARBA00006574"/>
    </source>
</evidence>
<keyword evidence="10" id="KW-1185">Reference proteome</keyword>
<reference evidence="9 10" key="1">
    <citation type="journal article" date="2017" name="Mol. Biol. Evol.">
        <title>The 4-celled Tetrabaena socialis nuclear genome reveals the essential components for genetic control of cell number at the origin of multicellularity in the volvocine lineage.</title>
        <authorList>
            <person name="Featherston J."/>
            <person name="Arakaki Y."/>
            <person name="Hanschen E.R."/>
            <person name="Ferris P.J."/>
            <person name="Michod R.E."/>
            <person name="Olson B.J.S.C."/>
            <person name="Nozaki H."/>
            <person name="Durand P.M."/>
        </authorList>
    </citation>
    <scope>NUCLEOTIDE SEQUENCE [LARGE SCALE GENOMIC DNA]</scope>
    <source>
        <strain evidence="9 10">NIES-571</strain>
    </source>
</reference>
<evidence type="ECO:0000313" key="10">
    <source>
        <dbReference type="Proteomes" id="UP000236333"/>
    </source>
</evidence>
<organism evidence="9 10">
    <name type="scientific">Tetrabaena socialis</name>
    <dbReference type="NCBI Taxonomy" id="47790"/>
    <lineage>
        <taxon>Eukaryota</taxon>
        <taxon>Viridiplantae</taxon>
        <taxon>Chlorophyta</taxon>
        <taxon>core chlorophytes</taxon>
        <taxon>Chlorophyceae</taxon>
        <taxon>CS clade</taxon>
        <taxon>Chlamydomonadales</taxon>
        <taxon>Tetrabaenaceae</taxon>
        <taxon>Tetrabaena</taxon>
    </lineage>
</organism>
<dbReference type="EMBL" id="PGGS01000192">
    <property type="protein sequence ID" value="PNH07192.1"/>
    <property type="molecule type" value="Genomic_DNA"/>
</dbReference>
<keyword evidence="6" id="KW-0472">Membrane</keyword>
<comment type="caution">
    <text evidence="9">The sequence shown here is derived from an EMBL/GenBank/DDBJ whole genome shotgun (WGS) entry which is preliminary data.</text>
</comment>
<name>A0A2J8A3T8_9CHLO</name>
<keyword evidence="3" id="KW-0812">Transmembrane</keyword>
<keyword evidence="7" id="KW-0568">Pathogenesis-related protein</keyword>
<feature type="compositionally biased region" description="Gly residues" evidence="8">
    <location>
        <begin position="272"/>
        <end position="281"/>
    </location>
</feature>
<accession>A0A2J8A3T8</accession>
<feature type="compositionally biased region" description="Gly residues" evidence="8">
    <location>
        <begin position="250"/>
        <end position="262"/>
    </location>
</feature>
<dbReference type="OrthoDB" id="1388414at2759"/>
<dbReference type="GO" id="GO:0016020">
    <property type="term" value="C:membrane"/>
    <property type="evidence" value="ECO:0007669"/>
    <property type="project" value="UniProtKB-SubCell"/>
</dbReference>
<dbReference type="Pfam" id="PF03094">
    <property type="entry name" value="Mlo"/>
    <property type="match status" value="1"/>
</dbReference>
<dbReference type="InterPro" id="IPR004326">
    <property type="entry name" value="Mlo"/>
</dbReference>
<comment type="subcellular location">
    <subcellularLocation>
        <location evidence="1">Membrane</location>
        <topology evidence="1">Multi-pass membrane protein</topology>
    </subcellularLocation>
</comment>
<dbReference type="Proteomes" id="UP000236333">
    <property type="component" value="Unassembled WGS sequence"/>
</dbReference>
<comment type="similarity">
    <text evidence="2">Belongs to the MLO family.</text>
</comment>
<protein>
    <submittedName>
        <fullName evidence="9">Uncharacterized protein</fullName>
    </submittedName>
</protein>
<evidence type="ECO:0000256" key="3">
    <source>
        <dbReference type="ARBA" id="ARBA00022692"/>
    </source>
</evidence>
<gene>
    <name evidence="9" type="ORF">TSOC_006369</name>
</gene>
<evidence type="ECO:0000256" key="6">
    <source>
        <dbReference type="ARBA" id="ARBA00023136"/>
    </source>
</evidence>
<evidence type="ECO:0000256" key="7">
    <source>
        <dbReference type="ARBA" id="ARBA00023265"/>
    </source>
</evidence>
<feature type="region of interest" description="Disordered" evidence="8">
    <location>
        <begin position="125"/>
        <end position="281"/>
    </location>
</feature>
<evidence type="ECO:0000256" key="1">
    <source>
        <dbReference type="ARBA" id="ARBA00004141"/>
    </source>
</evidence>
<proteinExistence type="inferred from homology"/>
<evidence type="ECO:0000256" key="4">
    <source>
        <dbReference type="ARBA" id="ARBA00022821"/>
    </source>
</evidence>
<feature type="compositionally biased region" description="Polar residues" evidence="8">
    <location>
        <begin position="189"/>
        <end position="198"/>
    </location>
</feature>